<feature type="region of interest" description="Disordered" evidence="1">
    <location>
        <begin position="21"/>
        <end position="55"/>
    </location>
</feature>
<gene>
    <name evidence="2" type="ORF">GCM10010412_088480</name>
</gene>
<evidence type="ECO:0000313" key="2">
    <source>
        <dbReference type="EMBL" id="GAA2695559.1"/>
    </source>
</evidence>
<comment type="caution">
    <text evidence="2">The sequence shown here is derived from an EMBL/GenBank/DDBJ whole genome shotgun (WGS) entry which is preliminary data.</text>
</comment>
<accession>A0ABN3T8S4</accession>
<dbReference type="Proteomes" id="UP001501666">
    <property type="component" value="Unassembled WGS sequence"/>
</dbReference>
<dbReference type="EMBL" id="BAAATE010000041">
    <property type="protein sequence ID" value="GAA2695559.1"/>
    <property type="molecule type" value="Genomic_DNA"/>
</dbReference>
<keyword evidence="3" id="KW-1185">Reference proteome</keyword>
<sequence length="55" mass="5850">MLLLALAVPVALHCRIDTEAMEEERGGRARAGAATTRAADQSAAERAAKAEKMRL</sequence>
<feature type="compositionally biased region" description="Basic and acidic residues" evidence="1">
    <location>
        <begin position="46"/>
        <end position="55"/>
    </location>
</feature>
<feature type="compositionally biased region" description="Low complexity" evidence="1">
    <location>
        <begin position="30"/>
        <end position="45"/>
    </location>
</feature>
<evidence type="ECO:0000313" key="3">
    <source>
        <dbReference type="Proteomes" id="UP001501666"/>
    </source>
</evidence>
<protein>
    <submittedName>
        <fullName evidence="2">Uncharacterized protein</fullName>
    </submittedName>
</protein>
<evidence type="ECO:0000256" key="1">
    <source>
        <dbReference type="SAM" id="MobiDB-lite"/>
    </source>
</evidence>
<reference evidence="2 3" key="1">
    <citation type="journal article" date="2019" name="Int. J. Syst. Evol. Microbiol.">
        <title>The Global Catalogue of Microorganisms (GCM) 10K type strain sequencing project: providing services to taxonomists for standard genome sequencing and annotation.</title>
        <authorList>
            <consortium name="The Broad Institute Genomics Platform"/>
            <consortium name="The Broad Institute Genome Sequencing Center for Infectious Disease"/>
            <person name="Wu L."/>
            <person name="Ma J."/>
        </authorList>
    </citation>
    <scope>NUCLEOTIDE SEQUENCE [LARGE SCALE GENOMIC DNA]</scope>
    <source>
        <strain evidence="2 3">JCM 6835</strain>
    </source>
</reference>
<name>A0ABN3T8S4_9ACTN</name>
<proteinExistence type="predicted"/>
<organism evidence="2 3">
    <name type="scientific">Nonomuraea recticatena</name>
    <dbReference type="NCBI Taxonomy" id="46178"/>
    <lineage>
        <taxon>Bacteria</taxon>
        <taxon>Bacillati</taxon>
        <taxon>Actinomycetota</taxon>
        <taxon>Actinomycetes</taxon>
        <taxon>Streptosporangiales</taxon>
        <taxon>Streptosporangiaceae</taxon>
        <taxon>Nonomuraea</taxon>
    </lineage>
</organism>
<dbReference type="RefSeq" id="WP_346155410.1">
    <property type="nucleotide sequence ID" value="NZ_BAAATE010000041.1"/>
</dbReference>